<protein>
    <submittedName>
        <fullName evidence="4">ATP-binding region ATPase domain protein</fullName>
    </submittedName>
</protein>
<dbReference type="AlphaFoldDB" id="I9NWN9"/>
<keyword evidence="2" id="KW-0902">Two-component regulatory system</keyword>
<dbReference type="STRING" id="1192197.JBW_04040"/>
<dbReference type="GO" id="GO:0005524">
    <property type="term" value="F:ATP binding"/>
    <property type="evidence" value="ECO:0007669"/>
    <property type="project" value="UniProtKB-KW"/>
</dbReference>
<dbReference type="HOGENOM" id="CLU_125323_0_0_9"/>
<organism evidence="4 5">
    <name type="scientific">Pelosinus fermentans JBW45</name>
    <dbReference type="NCBI Taxonomy" id="1192197"/>
    <lineage>
        <taxon>Bacteria</taxon>
        <taxon>Bacillati</taxon>
        <taxon>Bacillota</taxon>
        <taxon>Negativicutes</taxon>
        <taxon>Selenomonadales</taxon>
        <taxon>Sporomusaceae</taxon>
        <taxon>Pelosinus</taxon>
    </lineage>
</organism>
<evidence type="ECO:0000256" key="1">
    <source>
        <dbReference type="ARBA" id="ARBA00022777"/>
    </source>
</evidence>
<evidence type="ECO:0000313" key="4">
    <source>
        <dbReference type="EMBL" id="AJQ29377.1"/>
    </source>
</evidence>
<dbReference type="GO" id="GO:0016301">
    <property type="term" value="F:kinase activity"/>
    <property type="evidence" value="ECO:0007669"/>
    <property type="project" value="UniProtKB-KW"/>
</dbReference>
<keyword evidence="1" id="KW-0418">Kinase</keyword>
<dbReference type="PROSITE" id="PS50109">
    <property type="entry name" value="HIS_KIN"/>
    <property type="match status" value="1"/>
</dbReference>
<evidence type="ECO:0000313" key="5">
    <source>
        <dbReference type="Proteomes" id="UP000005361"/>
    </source>
</evidence>
<dbReference type="OrthoDB" id="9797586at2"/>
<dbReference type="GO" id="GO:0000160">
    <property type="term" value="P:phosphorelay signal transduction system"/>
    <property type="evidence" value="ECO:0007669"/>
    <property type="project" value="UniProtKB-KW"/>
</dbReference>
<evidence type="ECO:0000259" key="3">
    <source>
        <dbReference type="PROSITE" id="PS50109"/>
    </source>
</evidence>
<dbReference type="InterPro" id="IPR003594">
    <property type="entry name" value="HATPase_dom"/>
</dbReference>
<reference evidence="5" key="2">
    <citation type="submission" date="2015-02" db="EMBL/GenBank/DDBJ databases">
        <title>Complete Genome Sequence of Pelosinus fermentans JBW45.</title>
        <authorList>
            <person name="De Leon K.B."/>
            <person name="Utturkar S.M."/>
            <person name="Camilleri L.B."/>
            <person name="Arkin A.P."/>
            <person name="Fields M.W."/>
            <person name="Brown S.D."/>
            <person name="Wall J.D."/>
        </authorList>
    </citation>
    <scope>NUCLEOTIDE SEQUENCE [LARGE SCALE GENOMIC DNA]</scope>
    <source>
        <strain evidence="5">JBW45</strain>
    </source>
</reference>
<accession>I9NWN9</accession>
<name>I9NWN9_9FIRM</name>
<sequence length="194" mass="21697">MRELSLHILDLVQNAIEAGANKVLLDIVEDMSEMDTLLIRVIDNGQGMDDDTCQKVIDPFVTSRTTRRVGLGLPLIDMSTKRCAGYLTIVSTPGSGAVVEALYKHSHWDRPPLGNIVETVKSIIIAHPELNFSYSHTVEKNVFSMVTQELTEILGNISLTQPDVLIWLHEYLTQNVMNLYNSRNLYGGVQDENN</sequence>
<dbReference type="Gene3D" id="3.30.565.10">
    <property type="entry name" value="Histidine kinase-like ATPase, C-terminal domain"/>
    <property type="match status" value="1"/>
</dbReference>
<evidence type="ECO:0000256" key="2">
    <source>
        <dbReference type="ARBA" id="ARBA00023012"/>
    </source>
</evidence>
<gene>
    <name evidence="4" type="ORF">JBW_04040</name>
</gene>
<dbReference type="Pfam" id="PF02518">
    <property type="entry name" value="HATPase_c"/>
    <property type="match status" value="1"/>
</dbReference>
<dbReference type="InterPro" id="IPR036890">
    <property type="entry name" value="HATPase_C_sf"/>
</dbReference>
<feature type="domain" description="Histidine kinase" evidence="3">
    <location>
        <begin position="1"/>
        <end position="107"/>
    </location>
</feature>
<dbReference type="KEGG" id="pft:JBW_04040"/>
<dbReference type="EMBL" id="CP010978">
    <property type="protein sequence ID" value="AJQ29377.1"/>
    <property type="molecule type" value="Genomic_DNA"/>
</dbReference>
<keyword evidence="4" id="KW-0547">Nucleotide-binding</keyword>
<reference evidence="4 5" key="1">
    <citation type="journal article" date="2015" name="Genome Announc.">
        <title>Complete Genome Sequence of Pelosinus fermentans JBW45, a Member of a Remarkably Competitive Group of Negativicutes in the Firmicutes Phylum.</title>
        <authorList>
            <person name="De Leon K.B."/>
            <person name="Utturkar S.M."/>
            <person name="Camilleri L.B."/>
            <person name="Elias D.A."/>
            <person name="Arkin A.P."/>
            <person name="Fields M.W."/>
            <person name="Brown S.D."/>
            <person name="Wall J.D."/>
        </authorList>
    </citation>
    <scope>NUCLEOTIDE SEQUENCE [LARGE SCALE GENOMIC DNA]</scope>
    <source>
        <strain evidence="4 5">JBW45</strain>
    </source>
</reference>
<keyword evidence="1" id="KW-0808">Transferase</keyword>
<proteinExistence type="predicted"/>
<dbReference type="SUPFAM" id="SSF55874">
    <property type="entry name" value="ATPase domain of HSP90 chaperone/DNA topoisomerase II/histidine kinase"/>
    <property type="match status" value="1"/>
</dbReference>
<dbReference type="InterPro" id="IPR005467">
    <property type="entry name" value="His_kinase_dom"/>
</dbReference>
<dbReference type="Proteomes" id="UP000005361">
    <property type="component" value="Chromosome"/>
</dbReference>
<keyword evidence="4" id="KW-0067">ATP-binding</keyword>